<dbReference type="InterPro" id="IPR036942">
    <property type="entry name" value="Beta-barrel_TonB_sf"/>
</dbReference>
<name>A0A8A4THJ8_SULCO</name>
<dbReference type="GO" id="GO:0044718">
    <property type="term" value="P:siderophore transmembrane transport"/>
    <property type="evidence" value="ECO:0007669"/>
    <property type="project" value="TreeGrafter"/>
</dbReference>
<protein>
    <submittedName>
        <fullName evidence="14">TonB-dependent receptor</fullName>
    </submittedName>
</protein>
<comment type="similarity">
    <text evidence="10 11">Belongs to the TonB-dependent receptor family.</text>
</comment>
<dbReference type="InterPro" id="IPR012910">
    <property type="entry name" value="Plug_dom"/>
</dbReference>
<dbReference type="Pfam" id="PF00593">
    <property type="entry name" value="TonB_dep_Rec_b-barrel"/>
    <property type="match status" value="1"/>
</dbReference>
<dbReference type="InterPro" id="IPR039426">
    <property type="entry name" value="TonB-dep_rcpt-like"/>
</dbReference>
<evidence type="ECO:0000256" key="1">
    <source>
        <dbReference type="ARBA" id="ARBA00004571"/>
    </source>
</evidence>
<dbReference type="Gene3D" id="2.170.130.10">
    <property type="entry name" value="TonB-dependent receptor, plug domain"/>
    <property type="match status" value="1"/>
</dbReference>
<keyword evidence="15" id="KW-1185">Reference proteome</keyword>
<gene>
    <name evidence="14" type="ORF">J3U87_25565</name>
</gene>
<reference evidence="14" key="1">
    <citation type="submission" date="2021-03" db="EMBL/GenBank/DDBJ databases">
        <title>Acanthopleuribacteraceae sp. M133.</title>
        <authorList>
            <person name="Wang G."/>
        </authorList>
    </citation>
    <scope>NUCLEOTIDE SEQUENCE</scope>
    <source>
        <strain evidence="14">M133</strain>
    </source>
</reference>
<keyword evidence="2 10" id="KW-0813">Transport</keyword>
<keyword evidence="6 11" id="KW-0798">TonB box</keyword>
<evidence type="ECO:0000256" key="10">
    <source>
        <dbReference type="PROSITE-ProRule" id="PRU01360"/>
    </source>
</evidence>
<sequence>MSDFQEYMDSLVITIAEKRASRLSEATGAITVFSGDEIRAMGIRNLSELFNYVPGMQSEINTTIDGQLDYTIARGSAGFGNDFLVMLDGQRLNNLHNNTASLFLRFIDVRNLARVEIMRGPASSLYGSNSIAGVINLITHKTGKALEVSAGSHERREAVVRYHDSRTDADLSWGLFYSFHEDDGERFVDFNPHSSFNGIAADQHPELASFRDPRTGQDLHLHLQFQEKIHASLKYQNRELEDYYLYSGGILPNVNRDETHSWLGSLAFTHRFNAALKAQLRFDGQWAEREGLHSPLPRGVAFAQADHFFGGPIQEYRLIESKLELEYDPEGPSHLVFGAETARAENPLATAQRNYDLLADPPQYLGEIVTFFDESQWFIDNQEQRTTGLFAQFSRLIRTRTKALVGLRWDDFRYGGNHVSPRLSVIHKPSERHVLRFIYAKAFRGPGLADLFEQNNLVSQGNPDLQSTTVKSYELGYEFISSRLTFATHLYTAHMHDVITLVPNPEATPGSPANLFANAGTQDTQGLELSAQWLVDDTTRLKVNFTHLFDTETDMEAAAGSERPEAFIARNNASVVLHRQWDHLHWNLNGYYRGSMEALERQDGYAVVNTRLGLRATDRLSLDVTVTNLFDEAYASPALGVGLGTNPQGDVVRELPRHRRWFFVGVQYRFSDP</sequence>
<keyword evidence="5" id="KW-0732">Signal</keyword>
<keyword evidence="3 10" id="KW-1134">Transmembrane beta strand</keyword>
<proteinExistence type="inferred from homology"/>
<dbReference type="RefSeq" id="WP_237378616.1">
    <property type="nucleotide sequence ID" value="NZ_CP071793.1"/>
</dbReference>
<dbReference type="PANTHER" id="PTHR30069:SF29">
    <property type="entry name" value="HEMOGLOBIN AND HEMOGLOBIN-HAPTOGLOBIN-BINDING PROTEIN 1-RELATED"/>
    <property type="match status" value="1"/>
</dbReference>
<dbReference type="Proteomes" id="UP000663929">
    <property type="component" value="Chromosome"/>
</dbReference>
<evidence type="ECO:0000256" key="9">
    <source>
        <dbReference type="ARBA" id="ARBA00023237"/>
    </source>
</evidence>
<evidence type="ECO:0000256" key="5">
    <source>
        <dbReference type="ARBA" id="ARBA00022729"/>
    </source>
</evidence>
<dbReference type="EMBL" id="CP071793">
    <property type="protein sequence ID" value="QTD48967.1"/>
    <property type="molecule type" value="Genomic_DNA"/>
</dbReference>
<comment type="subcellular location">
    <subcellularLocation>
        <location evidence="1 10">Cell outer membrane</location>
        <topology evidence="1 10">Multi-pass membrane protein</topology>
    </subcellularLocation>
</comment>
<dbReference type="AlphaFoldDB" id="A0A8A4THJ8"/>
<evidence type="ECO:0000313" key="15">
    <source>
        <dbReference type="Proteomes" id="UP000663929"/>
    </source>
</evidence>
<evidence type="ECO:0000256" key="2">
    <source>
        <dbReference type="ARBA" id="ARBA00022448"/>
    </source>
</evidence>
<dbReference type="InterPro" id="IPR037066">
    <property type="entry name" value="Plug_dom_sf"/>
</dbReference>
<dbReference type="InterPro" id="IPR000531">
    <property type="entry name" value="Beta-barrel_TonB"/>
</dbReference>
<dbReference type="PROSITE" id="PS52016">
    <property type="entry name" value="TONB_DEPENDENT_REC_3"/>
    <property type="match status" value="1"/>
</dbReference>
<dbReference type="KEGG" id="scor:J3U87_25565"/>
<feature type="domain" description="TonB-dependent receptor plug" evidence="13">
    <location>
        <begin position="23"/>
        <end position="134"/>
    </location>
</feature>
<evidence type="ECO:0000313" key="14">
    <source>
        <dbReference type="EMBL" id="QTD48967.1"/>
    </source>
</evidence>
<keyword evidence="7 10" id="KW-0472">Membrane</keyword>
<keyword evidence="9 10" id="KW-0998">Cell outer membrane</keyword>
<evidence type="ECO:0000259" key="12">
    <source>
        <dbReference type="Pfam" id="PF00593"/>
    </source>
</evidence>
<dbReference type="SUPFAM" id="SSF56935">
    <property type="entry name" value="Porins"/>
    <property type="match status" value="1"/>
</dbReference>
<evidence type="ECO:0000259" key="13">
    <source>
        <dbReference type="Pfam" id="PF07715"/>
    </source>
</evidence>
<accession>A0A8A4THJ8</accession>
<evidence type="ECO:0000256" key="3">
    <source>
        <dbReference type="ARBA" id="ARBA00022452"/>
    </source>
</evidence>
<dbReference type="PANTHER" id="PTHR30069">
    <property type="entry name" value="TONB-DEPENDENT OUTER MEMBRANE RECEPTOR"/>
    <property type="match status" value="1"/>
</dbReference>
<dbReference type="Gene3D" id="2.40.170.20">
    <property type="entry name" value="TonB-dependent receptor, beta-barrel domain"/>
    <property type="match status" value="1"/>
</dbReference>
<organism evidence="14 15">
    <name type="scientific">Sulfidibacter corallicola</name>
    <dbReference type="NCBI Taxonomy" id="2818388"/>
    <lineage>
        <taxon>Bacteria</taxon>
        <taxon>Pseudomonadati</taxon>
        <taxon>Acidobacteriota</taxon>
        <taxon>Holophagae</taxon>
        <taxon>Acanthopleuribacterales</taxon>
        <taxon>Acanthopleuribacteraceae</taxon>
        <taxon>Sulfidibacter</taxon>
    </lineage>
</organism>
<dbReference type="GO" id="GO:0009279">
    <property type="term" value="C:cell outer membrane"/>
    <property type="evidence" value="ECO:0007669"/>
    <property type="project" value="UniProtKB-SubCell"/>
</dbReference>
<dbReference type="Pfam" id="PF07715">
    <property type="entry name" value="Plug"/>
    <property type="match status" value="1"/>
</dbReference>
<keyword evidence="8 14" id="KW-0675">Receptor</keyword>
<evidence type="ECO:0000256" key="6">
    <source>
        <dbReference type="ARBA" id="ARBA00023077"/>
    </source>
</evidence>
<evidence type="ECO:0000256" key="7">
    <source>
        <dbReference type="ARBA" id="ARBA00023136"/>
    </source>
</evidence>
<evidence type="ECO:0000256" key="11">
    <source>
        <dbReference type="RuleBase" id="RU003357"/>
    </source>
</evidence>
<feature type="domain" description="TonB-dependent receptor-like beta-barrel" evidence="12">
    <location>
        <begin position="243"/>
        <end position="629"/>
    </location>
</feature>
<evidence type="ECO:0000256" key="8">
    <source>
        <dbReference type="ARBA" id="ARBA00023170"/>
    </source>
</evidence>
<evidence type="ECO:0000256" key="4">
    <source>
        <dbReference type="ARBA" id="ARBA00022692"/>
    </source>
</evidence>
<keyword evidence="4 10" id="KW-0812">Transmembrane</keyword>
<dbReference type="GO" id="GO:0015344">
    <property type="term" value="F:siderophore uptake transmembrane transporter activity"/>
    <property type="evidence" value="ECO:0007669"/>
    <property type="project" value="TreeGrafter"/>
</dbReference>